<keyword evidence="3" id="KW-1185">Reference proteome</keyword>
<dbReference type="InterPro" id="IPR015985">
    <property type="entry name" value="TehB-like_dom"/>
</dbReference>
<gene>
    <name evidence="2" type="ORF">DOK76_10985</name>
</gene>
<evidence type="ECO:0000313" key="2">
    <source>
        <dbReference type="EMBL" id="MBO0477600.1"/>
    </source>
</evidence>
<dbReference type="Pfam" id="PF03848">
    <property type="entry name" value="TehB"/>
    <property type="match status" value="1"/>
</dbReference>
<dbReference type="Gene3D" id="3.40.50.150">
    <property type="entry name" value="Vaccinia Virus protein VP39"/>
    <property type="match status" value="1"/>
</dbReference>
<dbReference type="SUPFAM" id="SSF53335">
    <property type="entry name" value="S-adenosyl-L-methionine-dependent methyltransferases"/>
    <property type="match status" value="1"/>
</dbReference>
<proteinExistence type="predicted"/>
<evidence type="ECO:0000259" key="1">
    <source>
        <dbReference type="Pfam" id="PF03848"/>
    </source>
</evidence>
<feature type="domain" description="Tellurite resistance methyltransferase TehB-like" evidence="1">
    <location>
        <begin position="6"/>
        <end position="88"/>
    </location>
</feature>
<sequence length="92" mass="10549">MSLYDKYYKEVNYFGNPYPELIKYMKQLPKGTLIDLGAGQGRDSVPLSRMGFLVTSVDTSLVGLEQIKLEEPKIKILHKSFNDINVKEFYAI</sequence>
<protein>
    <recommendedName>
        <fullName evidence="1">Tellurite resistance methyltransferase TehB-like domain-containing protein</fullName>
    </recommendedName>
</protein>
<dbReference type="EMBL" id="JAFLVX010000030">
    <property type="protein sequence ID" value="MBO0477600.1"/>
    <property type="molecule type" value="Genomic_DNA"/>
</dbReference>
<reference evidence="2 3" key="1">
    <citation type="submission" date="2021-03" db="EMBL/GenBank/DDBJ databases">
        <title>Enterococcal diversity collection.</title>
        <authorList>
            <person name="Gilmore M.S."/>
            <person name="Schwartzman J."/>
            <person name="Van Tyne D."/>
            <person name="Martin M."/>
            <person name="Earl A.M."/>
            <person name="Manson A.L."/>
            <person name="Straub T."/>
            <person name="Salamzade R."/>
            <person name="Saavedra J."/>
            <person name="Lebreton F."/>
            <person name="Prichula J."/>
            <person name="Schaufler K."/>
            <person name="Gaca A."/>
            <person name="Sgardioli B."/>
            <person name="Wagenaar J."/>
            <person name="Strong T."/>
        </authorList>
    </citation>
    <scope>NUCLEOTIDE SEQUENCE [LARGE SCALE GENOMIC DNA]</scope>
    <source>
        <strain evidence="2 3">DIV0080</strain>
    </source>
</reference>
<organism evidence="2 3">
    <name type="scientific">Candidatus Vagococcus giribetii</name>
    <dbReference type="NCBI Taxonomy" id="2230876"/>
    <lineage>
        <taxon>Bacteria</taxon>
        <taxon>Bacillati</taxon>
        <taxon>Bacillota</taxon>
        <taxon>Bacilli</taxon>
        <taxon>Lactobacillales</taxon>
        <taxon>Enterococcaceae</taxon>
        <taxon>Vagococcus</taxon>
    </lineage>
</organism>
<name>A0ABS3HV78_9ENTE</name>
<dbReference type="Proteomes" id="UP000664857">
    <property type="component" value="Unassembled WGS sequence"/>
</dbReference>
<accession>A0ABS3HV78</accession>
<evidence type="ECO:0000313" key="3">
    <source>
        <dbReference type="Proteomes" id="UP000664857"/>
    </source>
</evidence>
<dbReference type="InterPro" id="IPR029063">
    <property type="entry name" value="SAM-dependent_MTases_sf"/>
</dbReference>
<dbReference type="RefSeq" id="WP_206967736.1">
    <property type="nucleotide sequence ID" value="NZ_JAFLVX010000030.1"/>
</dbReference>
<comment type="caution">
    <text evidence="2">The sequence shown here is derived from an EMBL/GenBank/DDBJ whole genome shotgun (WGS) entry which is preliminary data.</text>
</comment>